<dbReference type="PROSITE" id="PS50043">
    <property type="entry name" value="HTH_LUXR_2"/>
    <property type="match status" value="1"/>
</dbReference>
<dbReference type="OrthoDB" id="3197423at2"/>
<evidence type="ECO:0000256" key="3">
    <source>
        <dbReference type="ARBA" id="ARBA00023163"/>
    </source>
</evidence>
<dbReference type="PRINTS" id="PR00038">
    <property type="entry name" value="HTHLUXR"/>
</dbReference>
<dbReference type="InterPro" id="IPR016032">
    <property type="entry name" value="Sig_transdc_resp-reg_C-effctor"/>
</dbReference>
<evidence type="ECO:0000256" key="2">
    <source>
        <dbReference type="ARBA" id="ARBA00023125"/>
    </source>
</evidence>
<keyword evidence="1" id="KW-0805">Transcription regulation</keyword>
<dbReference type="Gene3D" id="1.10.10.10">
    <property type="entry name" value="Winged helix-like DNA-binding domain superfamily/Winged helix DNA-binding domain"/>
    <property type="match status" value="1"/>
</dbReference>
<accession>A0A0V8IQ14</accession>
<dbReference type="GO" id="GO:0006355">
    <property type="term" value="P:regulation of DNA-templated transcription"/>
    <property type="evidence" value="ECO:0007669"/>
    <property type="project" value="InterPro"/>
</dbReference>
<gene>
    <name evidence="5" type="ORF">AS031_09655</name>
</gene>
<dbReference type="SUPFAM" id="SSF46894">
    <property type="entry name" value="C-terminal effector domain of the bipartite response regulators"/>
    <property type="match status" value="1"/>
</dbReference>
<dbReference type="AlphaFoldDB" id="A0A0V8IQ14"/>
<dbReference type="Proteomes" id="UP000053199">
    <property type="component" value="Unassembled WGS sequence"/>
</dbReference>
<dbReference type="SUPFAM" id="SSF52540">
    <property type="entry name" value="P-loop containing nucleoside triphosphate hydrolases"/>
    <property type="match status" value="1"/>
</dbReference>
<dbReference type="CDD" id="cd06170">
    <property type="entry name" value="LuxR_C_like"/>
    <property type="match status" value="1"/>
</dbReference>
<keyword evidence="3" id="KW-0804">Transcription</keyword>
<proteinExistence type="predicted"/>
<dbReference type="RefSeq" id="WP_058267920.1">
    <property type="nucleotide sequence ID" value="NZ_FMAZ01000003.1"/>
</dbReference>
<organism evidence="5 6">
    <name type="scientific">Pseudarthrobacter enclensis</name>
    <dbReference type="NCBI Taxonomy" id="993070"/>
    <lineage>
        <taxon>Bacteria</taxon>
        <taxon>Bacillati</taxon>
        <taxon>Actinomycetota</taxon>
        <taxon>Actinomycetes</taxon>
        <taxon>Micrococcales</taxon>
        <taxon>Micrococcaceae</taxon>
        <taxon>Pseudarthrobacter</taxon>
    </lineage>
</organism>
<dbReference type="InterPro" id="IPR027417">
    <property type="entry name" value="P-loop_NTPase"/>
</dbReference>
<dbReference type="GO" id="GO:0003677">
    <property type="term" value="F:DNA binding"/>
    <property type="evidence" value="ECO:0007669"/>
    <property type="project" value="UniProtKB-KW"/>
</dbReference>
<dbReference type="PANTHER" id="PTHR44688:SF16">
    <property type="entry name" value="DNA-BINDING TRANSCRIPTIONAL ACTIVATOR DEVR_DOSR"/>
    <property type="match status" value="1"/>
</dbReference>
<sequence length="900" mass="95569">MSARTWPQISGRTTAEDLVRALETSRSGVLITGASGSGKSYLTGLLLKEIRDSSFIVVLRASAGLAGSRYGALNVLLRDLDSRLLAHPALVLSAVTDLLATRAEGKPVYLVIENAADVDEFAGVVISQLARNGTAGLILTCTDPQRLCSEISRLFTDGYLARIDLEPLQLADAVSWLEAGLGGRISASAAHEFWTASGGNPHYLKMLAGELVDSGALTVRDGVWVLTDTGKPHGPAITDLIVTRLGKMGRGERTALEITALARAVPLEALLAIAAPDDVDALEKRGILVVDDSLPRMVGVQNQLLCDVIRANIPTGRSSDLRRQFRDAVDPALMHPALTVALAAWALDCGSPLDPDEALRAAAIANARADHSLALRLVRSVPGHQYNAAAVAEETTALAALGAPAEARAVLEQFHAGGDDAATGKAEDHASHLQAARLALAEVAVLQAGRDTLDQAAEGLRHARKMLDRDPPGGNAADRDPGGLAWLREQLVFAEARSAGYLGRYAEAASQLEEALQDFETHGPEFRLLAGSWLCEAWALTGRQAEAADMAGQLLADSRSPRISAVAAWTAAGRLRMSLLLAGCWDEAASMEQPHWDSPPPAGQPFPASFDLALALVRCLQGRAHEGMESLVPLIGQLRVRDDEGLLPAACAAAAYASAQLGEQWQAEKFLADARSAPARPGRPVEWLTDCFTVLAGGGTPGHVTVADGLLRLADADHDAGNHGLEILALAAAVRLGRNDVAPRLREAALKCDGRFAALCTAYAEAVLADDPARLVAAAQLAQDLNHDRFAFDAAEAVVHRAQPPEDRALLLQARRIAETCRHRMRAPQESAQQEDRITARELEIASLAAKGHTNKAIAAKLHISVRTVEGHLYQIYGKLQIMERSELPFALGLVEGGRP</sequence>
<comment type="caution">
    <text evidence="5">The sequence shown here is derived from an EMBL/GenBank/DDBJ whole genome shotgun (WGS) entry which is preliminary data.</text>
</comment>
<reference evidence="5 6" key="1">
    <citation type="journal article" date="2014" name="Arch. Microbiol.">
        <title>Arthrobacter enclensis sp. nov., isolated from sediment sample.</title>
        <authorList>
            <person name="Dastager S.G."/>
            <person name="Liu Q."/>
            <person name="Tang S.K."/>
            <person name="Krishnamurthi S."/>
            <person name="Lee J.C."/>
            <person name="Li W.J."/>
        </authorList>
    </citation>
    <scope>NUCLEOTIDE SEQUENCE [LARGE SCALE GENOMIC DNA]</scope>
    <source>
        <strain evidence="5 6">NIO-1008</strain>
    </source>
</reference>
<dbReference type="SMART" id="SM00421">
    <property type="entry name" value="HTH_LUXR"/>
    <property type="match status" value="1"/>
</dbReference>
<feature type="domain" description="HTH luxR-type" evidence="4">
    <location>
        <begin position="831"/>
        <end position="897"/>
    </location>
</feature>
<evidence type="ECO:0000259" key="4">
    <source>
        <dbReference type="PROSITE" id="PS50043"/>
    </source>
</evidence>
<evidence type="ECO:0000313" key="5">
    <source>
        <dbReference type="EMBL" id="KSU76850.1"/>
    </source>
</evidence>
<evidence type="ECO:0000256" key="1">
    <source>
        <dbReference type="ARBA" id="ARBA00023015"/>
    </source>
</evidence>
<evidence type="ECO:0000313" key="6">
    <source>
        <dbReference type="Proteomes" id="UP000053199"/>
    </source>
</evidence>
<protein>
    <recommendedName>
        <fullName evidence="4">HTH luxR-type domain-containing protein</fullName>
    </recommendedName>
</protein>
<dbReference type="EMBL" id="LNQM01000003">
    <property type="protein sequence ID" value="KSU76850.1"/>
    <property type="molecule type" value="Genomic_DNA"/>
</dbReference>
<dbReference type="STRING" id="993070.AS031_09655"/>
<keyword evidence="2" id="KW-0238">DNA-binding</keyword>
<dbReference type="InterPro" id="IPR036388">
    <property type="entry name" value="WH-like_DNA-bd_sf"/>
</dbReference>
<dbReference type="Pfam" id="PF00196">
    <property type="entry name" value="GerE"/>
    <property type="match status" value="1"/>
</dbReference>
<dbReference type="InterPro" id="IPR000792">
    <property type="entry name" value="Tscrpt_reg_LuxR_C"/>
</dbReference>
<dbReference type="PANTHER" id="PTHR44688">
    <property type="entry name" value="DNA-BINDING TRANSCRIPTIONAL ACTIVATOR DEVR_DOSR"/>
    <property type="match status" value="1"/>
</dbReference>
<name>A0A0V8IQ14_9MICC</name>
<keyword evidence="6" id="KW-1185">Reference proteome</keyword>